<organism evidence="2 3">
    <name type="scientific">Bacteroides xylanisolvens</name>
    <dbReference type="NCBI Taxonomy" id="371601"/>
    <lineage>
        <taxon>Bacteria</taxon>
        <taxon>Pseudomonadati</taxon>
        <taxon>Bacteroidota</taxon>
        <taxon>Bacteroidia</taxon>
        <taxon>Bacteroidales</taxon>
        <taxon>Bacteroidaceae</taxon>
        <taxon>Bacteroides</taxon>
    </lineage>
</organism>
<evidence type="ECO:0000259" key="1">
    <source>
        <dbReference type="Pfam" id="PF14028"/>
    </source>
</evidence>
<comment type="caution">
    <text evidence="2">The sequence shown here is derived from an EMBL/GenBank/DDBJ whole genome shotgun (WGS) entry which is preliminary data.</text>
</comment>
<dbReference type="Proteomes" id="UP000474077">
    <property type="component" value="Unassembled WGS sequence"/>
</dbReference>
<proteinExistence type="predicted"/>
<dbReference type="NCBIfam" id="TIGR03891">
    <property type="entry name" value="thiopep_ocin"/>
    <property type="match status" value="1"/>
</dbReference>
<feature type="domain" description="Thiopeptide-type bacteriocin biosynthesis" evidence="1">
    <location>
        <begin position="15"/>
        <end position="280"/>
    </location>
</feature>
<dbReference type="Pfam" id="PF14028">
    <property type="entry name" value="Lant_dehydr_C"/>
    <property type="match status" value="1"/>
</dbReference>
<gene>
    <name evidence="2" type="ORF">GA560_06945</name>
</gene>
<evidence type="ECO:0000313" key="3">
    <source>
        <dbReference type="Proteomes" id="UP000474077"/>
    </source>
</evidence>
<dbReference type="InterPro" id="IPR023809">
    <property type="entry name" value="Thiopep_bacteriocin_synth_dom"/>
</dbReference>
<dbReference type="AlphaFoldDB" id="A0A4Q5DDD7"/>
<reference evidence="2 3" key="1">
    <citation type="journal article" date="2019" name="Nat. Med.">
        <title>A library of human gut bacterial isolates paired with longitudinal multiomics data enables mechanistic microbiome research.</title>
        <authorList>
            <person name="Poyet M."/>
            <person name="Groussin M."/>
            <person name="Gibbons S.M."/>
            <person name="Avila-Pacheco J."/>
            <person name="Jiang X."/>
            <person name="Kearney S.M."/>
            <person name="Perrotta A.R."/>
            <person name="Berdy B."/>
            <person name="Zhao S."/>
            <person name="Lieberman T.D."/>
            <person name="Swanson P.K."/>
            <person name="Smith M."/>
            <person name="Roesemann S."/>
            <person name="Alexander J.E."/>
            <person name="Rich S.A."/>
            <person name="Livny J."/>
            <person name="Vlamakis H."/>
            <person name="Clish C."/>
            <person name="Bullock K."/>
            <person name="Deik A."/>
            <person name="Scott J."/>
            <person name="Pierce K.A."/>
            <person name="Xavier R.J."/>
            <person name="Alm E.J."/>
        </authorList>
    </citation>
    <scope>NUCLEOTIDE SEQUENCE [LARGE SCALE GENOMIC DNA]</scope>
    <source>
        <strain evidence="2 3">BIOML-A73</strain>
    </source>
</reference>
<accession>A0A4Q5DDD7</accession>
<dbReference type="EMBL" id="WDER01000013">
    <property type="protein sequence ID" value="KAB6084695.1"/>
    <property type="molecule type" value="Genomic_DNA"/>
</dbReference>
<protein>
    <recommendedName>
        <fullName evidence="1">Thiopeptide-type bacteriocin biosynthesis domain-containing protein</fullName>
    </recommendedName>
</protein>
<name>A0A4Q5DDD7_9BACE</name>
<dbReference type="RefSeq" id="WP_151922091.1">
    <property type="nucleotide sequence ID" value="NZ_RCXZ01000022.1"/>
</dbReference>
<evidence type="ECO:0000313" key="2">
    <source>
        <dbReference type="EMBL" id="KAB6084695.1"/>
    </source>
</evidence>
<sequence length="295" mass="35660">MMKKIQRSFIPGSKWIYIKVYTGSNTADKILVNELTKIISVLERKKYMEKWFFIRYSDPDFHLRIRIRVKDCDSIGEILRLFYKYFNRLVENDRVCKIQLDTYNRELERYKGHLMELTETLFYIDSTYTLKLLRILEDMPLPARWLIAGKMIDCLLIDFNYNLHQRKELLESIDKSYKMEFGFNEFNSKQFNVMYREHSHELEEVLWGKKTDEGYQALYNILGLRSNTLKTIAQQLIEANDGKETQIPISSYIHMMLIRLFRSKNRLHELIVYNFMSRFYSSWIARIKYLPHVTN</sequence>